<evidence type="ECO:0000256" key="7">
    <source>
        <dbReference type="SAM" id="Phobius"/>
    </source>
</evidence>
<dbReference type="OrthoDB" id="5417887at2759"/>
<protein>
    <recommendedName>
        <fullName evidence="8">Rhodopsin domain-containing protein</fullName>
    </recommendedName>
</protein>
<evidence type="ECO:0000256" key="4">
    <source>
        <dbReference type="ARBA" id="ARBA00023136"/>
    </source>
</evidence>
<proteinExistence type="inferred from homology"/>
<feature type="transmembrane region" description="Helical" evidence="7">
    <location>
        <begin position="153"/>
        <end position="175"/>
    </location>
</feature>
<evidence type="ECO:0000256" key="1">
    <source>
        <dbReference type="ARBA" id="ARBA00004141"/>
    </source>
</evidence>
<evidence type="ECO:0000256" key="6">
    <source>
        <dbReference type="SAM" id="MobiDB-lite"/>
    </source>
</evidence>
<dbReference type="AlphaFoldDB" id="A0A2N3N4X8"/>
<dbReference type="InParanoid" id="A0A2N3N4X8"/>
<evidence type="ECO:0000313" key="10">
    <source>
        <dbReference type="Proteomes" id="UP000233524"/>
    </source>
</evidence>
<dbReference type="VEuPathDB" id="FungiDB:jhhlp_006092"/>
<comment type="subcellular location">
    <subcellularLocation>
        <location evidence="1">Membrane</location>
        <topology evidence="1">Multi-pass membrane protein</topology>
    </subcellularLocation>
</comment>
<keyword evidence="4 7" id="KW-0472">Membrane</keyword>
<evidence type="ECO:0000256" key="2">
    <source>
        <dbReference type="ARBA" id="ARBA00022692"/>
    </source>
</evidence>
<feature type="transmembrane region" description="Helical" evidence="7">
    <location>
        <begin position="272"/>
        <end position="295"/>
    </location>
</feature>
<keyword evidence="3 7" id="KW-1133">Transmembrane helix</keyword>
<organism evidence="9 10">
    <name type="scientific">Lomentospora prolificans</name>
    <dbReference type="NCBI Taxonomy" id="41688"/>
    <lineage>
        <taxon>Eukaryota</taxon>
        <taxon>Fungi</taxon>
        <taxon>Dikarya</taxon>
        <taxon>Ascomycota</taxon>
        <taxon>Pezizomycotina</taxon>
        <taxon>Sordariomycetes</taxon>
        <taxon>Hypocreomycetidae</taxon>
        <taxon>Microascales</taxon>
        <taxon>Microascaceae</taxon>
        <taxon>Lomentospora</taxon>
    </lineage>
</organism>
<keyword evidence="10" id="KW-1185">Reference proteome</keyword>
<keyword evidence="2 7" id="KW-0812">Transmembrane</keyword>
<feature type="compositionally biased region" description="Polar residues" evidence="6">
    <location>
        <begin position="11"/>
        <end position="22"/>
    </location>
</feature>
<feature type="transmembrane region" description="Helical" evidence="7">
    <location>
        <begin position="234"/>
        <end position="252"/>
    </location>
</feature>
<evidence type="ECO:0000259" key="8">
    <source>
        <dbReference type="Pfam" id="PF20684"/>
    </source>
</evidence>
<feature type="domain" description="Rhodopsin" evidence="8">
    <location>
        <begin position="59"/>
        <end position="296"/>
    </location>
</feature>
<comment type="similarity">
    <text evidence="5">Belongs to the SAT4 family.</text>
</comment>
<evidence type="ECO:0000256" key="3">
    <source>
        <dbReference type="ARBA" id="ARBA00022989"/>
    </source>
</evidence>
<gene>
    <name evidence="9" type="ORF">jhhlp_006092</name>
</gene>
<dbReference type="Pfam" id="PF20684">
    <property type="entry name" value="Fung_rhodopsin"/>
    <property type="match status" value="1"/>
</dbReference>
<feature type="region of interest" description="Disordered" evidence="6">
    <location>
        <begin position="301"/>
        <end position="320"/>
    </location>
</feature>
<dbReference type="STRING" id="41688.A0A2N3N4X8"/>
<dbReference type="Proteomes" id="UP000233524">
    <property type="component" value="Unassembled WGS sequence"/>
</dbReference>
<reference evidence="9 10" key="1">
    <citation type="journal article" date="2017" name="G3 (Bethesda)">
        <title>First Draft Genome Sequence of the Pathogenic Fungus Lomentospora prolificans (Formerly Scedosporium prolificans).</title>
        <authorList>
            <person name="Luo R."/>
            <person name="Zimin A."/>
            <person name="Workman R."/>
            <person name="Fan Y."/>
            <person name="Pertea G."/>
            <person name="Grossman N."/>
            <person name="Wear M.P."/>
            <person name="Jia B."/>
            <person name="Miller H."/>
            <person name="Casadevall A."/>
            <person name="Timp W."/>
            <person name="Zhang S.X."/>
            <person name="Salzberg S.L."/>
        </authorList>
    </citation>
    <scope>NUCLEOTIDE SEQUENCE [LARGE SCALE GENOMIC DNA]</scope>
    <source>
        <strain evidence="9 10">JHH-5317</strain>
    </source>
</reference>
<sequence length="356" mass="38812">MSATLAIDGSSAATPTASETGSSFTGIVAQPDLPHNNVTTELTVILWVLIGLATLFFTLRLYCKKSKGRSLWWDDYMLMISWVGILASGSLITVAGTLGFGKHIYDMPNSTFADLLLTLNLSGSFSTLSAAWSKTSFAFTLLRISDGSRIRKFIWFVIISVNLTMHTSAILMWFQCTPVAKTSNPWIEGTCWNPLVIIVYNSFTSAYSGLADIALAVLPWKIVRRNSMNYKERIGMLVCMSMGVFAGLTSLAKTPAFPAMANTDMINTVPLVLLGVAECSVTITACSIPVLRALLRTSRRPSPSEITQGRIPTPTTGSTLGWRDEEAFAKELENYSPIKMSTSRTPTSATGNSWRI</sequence>
<accession>A0A2N3N4X8</accession>
<feature type="region of interest" description="Disordered" evidence="6">
    <location>
        <begin position="1"/>
        <end position="22"/>
    </location>
</feature>
<dbReference type="InterPro" id="IPR052337">
    <property type="entry name" value="SAT4-like"/>
</dbReference>
<evidence type="ECO:0000313" key="9">
    <source>
        <dbReference type="EMBL" id="PKS07488.1"/>
    </source>
</evidence>
<dbReference type="PANTHER" id="PTHR33048:SF42">
    <property type="entry name" value="INTEGRAL MEMBRANE PROTEIN"/>
    <property type="match status" value="1"/>
</dbReference>
<dbReference type="EMBL" id="NLAX01000701">
    <property type="protein sequence ID" value="PKS07488.1"/>
    <property type="molecule type" value="Genomic_DNA"/>
</dbReference>
<dbReference type="InterPro" id="IPR049326">
    <property type="entry name" value="Rhodopsin_dom_fungi"/>
</dbReference>
<dbReference type="GO" id="GO:0016020">
    <property type="term" value="C:membrane"/>
    <property type="evidence" value="ECO:0007669"/>
    <property type="project" value="UniProtKB-SubCell"/>
</dbReference>
<feature type="transmembrane region" description="Helical" evidence="7">
    <location>
        <begin position="112"/>
        <end position="132"/>
    </location>
</feature>
<comment type="caution">
    <text evidence="9">The sequence shown here is derived from an EMBL/GenBank/DDBJ whole genome shotgun (WGS) entry which is preliminary data.</text>
</comment>
<feature type="transmembrane region" description="Helical" evidence="7">
    <location>
        <begin position="195"/>
        <end position="222"/>
    </location>
</feature>
<evidence type="ECO:0000256" key="5">
    <source>
        <dbReference type="ARBA" id="ARBA00038359"/>
    </source>
</evidence>
<feature type="transmembrane region" description="Helical" evidence="7">
    <location>
        <begin position="44"/>
        <end position="63"/>
    </location>
</feature>
<dbReference type="PANTHER" id="PTHR33048">
    <property type="entry name" value="PTH11-LIKE INTEGRAL MEMBRANE PROTEIN (AFU_ORTHOLOGUE AFUA_5G11245)"/>
    <property type="match status" value="1"/>
</dbReference>
<feature type="transmembrane region" description="Helical" evidence="7">
    <location>
        <begin position="75"/>
        <end position="100"/>
    </location>
</feature>
<name>A0A2N3N4X8_9PEZI</name>